<feature type="domain" description="DUF202" evidence="6">
    <location>
        <begin position="31"/>
        <end position="99"/>
    </location>
</feature>
<evidence type="ECO:0000259" key="6">
    <source>
        <dbReference type="Pfam" id="PF02656"/>
    </source>
</evidence>
<dbReference type="EMBL" id="JBHUEY010000001">
    <property type="protein sequence ID" value="MFD1784232.1"/>
    <property type="molecule type" value="Genomic_DNA"/>
</dbReference>
<evidence type="ECO:0000256" key="3">
    <source>
        <dbReference type="ARBA" id="ARBA00022989"/>
    </source>
</evidence>
<comment type="subcellular location">
    <subcellularLocation>
        <location evidence="1">Endomembrane system</location>
        <topology evidence="1">Multi-pass membrane protein</topology>
    </subcellularLocation>
</comment>
<feature type="transmembrane region" description="Helical" evidence="5">
    <location>
        <begin position="48"/>
        <end position="68"/>
    </location>
</feature>
<evidence type="ECO:0000313" key="8">
    <source>
        <dbReference type="Proteomes" id="UP001597237"/>
    </source>
</evidence>
<name>A0ABW4N221_9CAUL</name>
<evidence type="ECO:0000256" key="2">
    <source>
        <dbReference type="ARBA" id="ARBA00022692"/>
    </source>
</evidence>
<reference evidence="8" key="1">
    <citation type="journal article" date="2019" name="Int. J. Syst. Evol. Microbiol.">
        <title>The Global Catalogue of Microorganisms (GCM) 10K type strain sequencing project: providing services to taxonomists for standard genome sequencing and annotation.</title>
        <authorList>
            <consortium name="The Broad Institute Genomics Platform"/>
            <consortium name="The Broad Institute Genome Sequencing Center for Infectious Disease"/>
            <person name="Wu L."/>
            <person name="Ma J."/>
        </authorList>
    </citation>
    <scope>NUCLEOTIDE SEQUENCE [LARGE SCALE GENOMIC DNA]</scope>
    <source>
        <strain evidence="8">DFY28</strain>
    </source>
</reference>
<sequence>MNDRPLAQIDLIDNSTSVELSSNRTSLSFERTRMSADRTLMSTVRTSLSLIGFGFTIHSVFGKASALIPNIDQTGTRLGLALLTLGILMLVMGIYGHATFGRALTRRRERLHELALIHHAVEYRATPTLVIAVLLLAAALLALGSVIFRMNS</sequence>
<keyword evidence="3 5" id="KW-1133">Transmembrane helix</keyword>
<dbReference type="Proteomes" id="UP001597237">
    <property type="component" value="Unassembled WGS sequence"/>
</dbReference>
<protein>
    <submittedName>
        <fullName evidence="7">YidH family protein</fullName>
    </submittedName>
</protein>
<keyword evidence="2 5" id="KW-0812">Transmembrane</keyword>
<comment type="caution">
    <text evidence="7">The sequence shown here is derived from an EMBL/GenBank/DDBJ whole genome shotgun (WGS) entry which is preliminary data.</text>
</comment>
<proteinExistence type="predicted"/>
<gene>
    <name evidence="7" type="ORF">ACFSC0_12565</name>
</gene>
<dbReference type="Pfam" id="PF02656">
    <property type="entry name" value="DUF202"/>
    <property type="match status" value="1"/>
</dbReference>
<keyword evidence="4 5" id="KW-0472">Membrane</keyword>
<feature type="transmembrane region" description="Helical" evidence="5">
    <location>
        <begin position="125"/>
        <end position="148"/>
    </location>
</feature>
<dbReference type="InterPro" id="IPR003807">
    <property type="entry name" value="DUF202"/>
</dbReference>
<organism evidence="7 8">
    <name type="scientific">Phenylobacterium terrae</name>
    <dbReference type="NCBI Taxonomy" id="2665495"/>
    <lineage>
        <taxon>Bacteria</taxon>
        <taxon>Pseudomonadati</taxon>
        <taxon>Pseudomonadota</taxon>
        <taxon>Alphaproteobacteria</taxon>
        <taxon>Caulobacterales</taxon>
        <taxon>Caulobacteraceae</taxon>
        <taxon>Phenylobacterium</taxon>
    </lineage>
</organism>
<keyword evidence="8" id="KW-1185">Reference proteome</keyword>
<feature type="transmembrane region" description="Helical" evidence="5">
    <location>
        <begin position="80"/>
        <end position="104"/>
    </location>
</feature>
<evidence type="ECO:0000313" key="7">
    <source>
        <dbReference type="EMBL" id="MFD1784232.1"/>
    </source>
</evidence>
<evidence type="ECO:0000256" key="4">
    <source>
        <dbReference type="ARBA" id="ARBA00023136"/>
    </source>
</evidence>
<evidence type="ECO:0000256" key="1">
    <source>
        <dbReference type="ARBA" id="ARBA00004127"/>
    </source>
</evidence>
<accession>A0ABW4N221</accession>
<evidence type="ECO:0000256" key="5">
    <source>
        <dbReference type="SAM" id="Phobius"/>
    </source>
</evidence>
<dbReference type="RefSeq" id="WP_377283815.1">
    <property type="nucleotide sequence ID" value="NZ_JBHRSI010000009.1"/>
</dbReference>